<dbReference type="PROSITE" id="PS00691">
    <property type="entry name" value="DNA_PHOTOLYASES_1_2"/>
    <property type="match status" value="1"/>
</dbReference>
<dbReference type="NCBIfam" id="NF007955">
    <property type="entry name" value="PRK10674.1"/>
    <property type="match status" value="1"/>
</dbReference>
<feature type="site" description="Electron transfer via tryptophanyl radical" evidence="7">
    <location>
        <position position="307"/>
    </location>
</feature>
<proteinExistence type="inferred from homology"/>
<feature type="site" description="Electron transfer via tryptophanyl radical" evidence="7">
    <location>
        <position position="383"/>
    </location>
</feature>
<feature type="site" description="Electron transfer via tryptophanyl radical" evidence="7">
    <location>
        <position position="360"/>
    </location>
</feature>
<evidence type="ECO:0000313" key="11">
    <source>
        <dbReference type="Proteomes" id="UP000242133"/>
    </source>
</evidence>
<dbReference type="GO" id="GO:0071949">
    <property type="term" value="F:FAD binding"/>
    <property type="evidence" value="ECO:0007669"/>
    <property type="project" value="TreeGrafter"/>
</dbReference>
<dbReference type="GO" id="GO:0006139">
    <property type="term" value="P:nucleobase-containing compound metabolic process"/>
    <property type="evidence" value="ECO:0007669"/>
    <property type="project" value="UniProtKB-ARBA"/>
</dbReference>
<dbReference type="GO" id="GO:0003904">
    <property type="term" value="F:deoxyribodipyrimidine photo-lyase activity"/>
    <property type="evidence" value="ECO:0007669"/>
    <property type="project" value="TreeGrafter"/>
</dbReference>
<keyword evidence="5 8" id="KW-0157">Chromophore</keyword>
<dbReference type="SUPFAM" id="SSF52425">
    <property type="entry name" value="Cryptochrome/photolyase, N-terminal domain"/>
    <property type="match status" value="1"/>
</dbReference>
<keyword evidence="11" id="KW-1185">Reference proteome</keyword>
<dbReference type="OrthoDB" id="9772484at2"/>
<dbReference type="PROSITE" id="PS51645">
    <property type="entry name" value="PHR_CRY_ALPHA_BETA"/>
    <property type="match status" value="1"/>
</dbReference>
<evidence type="ECO:0000256" key="6">
    <source>
        <dbReference type="PIRSR" id="PIRSR602081-1"/>
    </source>
</evidence>
<dbReference type="Gene3D" id="1.25.40.80">
    <property type="match status" value="1"/>
</dbReference>
<evidence type="ECO:0000259" key="9">
    <source>
        <dbReference type="PROSITE" id="PS51645"/>
    </source>
</evidence>
<feature type="binding site" evidence="6">
    <location>
        <begin position="236"/>
        <end position="240"/>
    </location>
    <ligand>
        <name>FAD</name>
        <dbReference type="ChEBI" id="CHEBI:57692"/>
    </ligand>
</feature>
<keyword evidence="3 6" id="KW-0285">Flavoprotein</keyword>
<dbReference type="EMBL" id="PYGI01000015">
    <property type="protein sequence ID" value="PSL12838.1"/>
    <property type="molecule type" value="Genomic_DNA"/>
</dbReference>
<feature type="binding site" evidence="6">
    <location>
        <position position="224"/>
    </location>
    <ligand>
        <name>FAD</name>
        <dbReference type="ChEBI" id="CHEBI:57692"/>
    </ligand>
</feature>
<gene>
    <name evidence="10" type="ORF">CLV44_1157</name>
</gene>
<dbReference type="InterPro" id="IPR036155">
    <property type="entry name" value="Crypto/Photolyase_N_sf"/>
</dbReference>
<reference evidence="10 11" key="1">
    <citation type="submission" date="2018-03" db="EMBL/GenBank/DDBJ databases">
        <title>Genomic Encyclopedia of Archaeal and Bacterial Type Strains, Phase II (KMG-II): from individual species to whole genera.</title>
        <authorList>
            <person name="Goeker M."/>
        </authorList>
    </citation>
    <scope>NUCLEOTIDE SEQUENCE [LARGE SCALE GENOMIC DNA]</scope>
    <source>
        <strain evidence="10 11">DSM 17586</strain>
    </source>
</reference>
<dbReference type="InterPro" id="IPR018394">
    <property type="entry name" value="DNA_photolyase_1_CS_C"/>
</dbReference>
<evidence type="ECO:0000256" key="8">
    <source>
        <dbReference type="RuleBase" id="RU004182"/>
    </source>
</evidence>
<comment type="caution">
    <text evidence="10">The sequence shown here is derived from an EMBL/GenBank/DDBJ whole genome shotgun (WGS) entry which is preliminary data.</text>
</comment>
<dbReference type="PANTHER" id="PTHR11455">
    <property type="entry name" value="CRYPTOCHROME"/>
    <property type="match status" value="1"/>
</dbReference>
<sequence length="465" mass="51969">MQLVWFRNDLRVADNPALSAACASGDPVKAVVCLTPAQWAQHNESEARVRYWHGRLDWLQQQLAAAGVELIRLDLQHFADCPEAILTLAQEQGATALHFNYEYPLNERNRDRQVCECLAAAGVVAQGYHGDLIVPPGQVVTGQGTPFKVFTPFSKAWLKRLLQSDHGPLPSPLRTQHEVSSAARSAIAGPFIGARSARDPAYPVDDDALHARLQQFIHEQEPDYAHLRDFPSRHGTSGLSPALTVGALSARQCLAALKQAQDAEGWLESTWLNELVWREFYRHLLVSFPELSRLTPFRPETEARITWQDNDALFEAWKAGETGFPIVDAAMKQLLATGWMHNRLRMIVASFLTKLLRVDWRRGEAFFMSQLIDGDFASNLGGWQWSASVGADAAPYFRIFNPLLQSQKFDPNGEFLAEWLPELLHLEPKARHLPGAGQREGRPAPIIDYKQARQAALDDYAAGAE</sequence>
<name>A0A2P8ETS4_9GAMM</name>
<keyword evidence="4 6" id="KW-0274">FAD</keyword>
<dbReference type="InterPro" id="IPR014729">
    <property type="entry name" value="Rossmann-like_a/b/a_fold"/>
</dbReference>
<feature type="binding site" evidence="6">
    <location>
        <begin position="373"/>
        <end position="375"/>
    </location>
    <ligand>
        <name>FAD</name>
        <dbReference type="ChEBI" id="CHEBI:57692"/>
    </ligand>
</feature>
<accession>A0A2P8ETS4</accession>
<dbReference type="InterPro" id="IPR036134">
    <property type="entry name" value="Crypto/Photolyase_FAD-like_sf"/>
</dbReference>
<evidence type="ECO:0000256" key="7">
    <source>
        <dbReference type="PIRSR" id="PIRSR602081-2"/>
    </source>
</evidence>
<dbReference type="GO" id="GO:0006950">
    <property type="term" value="P:response to stress"/>
    <property type="evidence" value="ECO:0007669"/>
    <property type="project" value="UniProtKB-ARBA"/>
</dbReference>
<comment type="cofactor">
    <cofactor evidence="1">
        <name>(6R)-5,10-methylene-5,6,7,8-tetrahydrofolate</name>
        <dbReference type="ChEBI" id="CHEBI:15636"/>
    </cofactor>
</comment>
<evidence type="ECO:0000256" key="1">
    <source>
        <dbReference type="ARBA" id="ARBA00001932"/>
    </source>
</evidence>
<organism evidence="10 11">
    <name type="scientific">Marinobacterium halophilum</name>
    <dbReference type="NCBI Taxonomy" id="267374"/>
    <lineage>
        <taxon>Bacteria</taxon>
        <taxon>Pseudomonadati</taxon>
        <taxon>Pseudomonadota</taxon>
        <taxon>Gammaproteobacteria</taxon>
        <taxon>Oceanospirillales</taxon>
        <taxon>Oceanospirillaceae</taxon>
        <taxon>Marinobacterium</taxon>
    </lineage>
</organism>
<protein>
    <submittedName>
        <fullName evidence="10">Deoxyribodipyrimidine photo-lyase</fullName>
    </submittedName>
</protein>
<comment type="cofactor">
    <cofactor evidence="6">
        <name>FAD</name>
        <dbReference type="ChEBI" id="CHEBI:57692"/>
    </cofactor>
    <text evidence="6">Binds 1 FAD per subunit.</text>
</comment>
<feature type="binding site" evidence="6">
    <location>
        <begin position="274"/>
        <end position="281"/>
    </location>
    <ligand>
        <name>FAD</name>
        <dbReference type="ChEBI" id="CHEBI:57692"/>
    </ligand>
</feature>
<evidence type="ECO:0000313" key="10">
    <source>
        <dbReference type="EMBL" id="PSL12838.1"/>
    </source>
</evidence>
<comment type="similarity">
    <text evidence="8">Belongs to the DNA photolyase family.</text>
</comment>
<dbReference type="InterPro" id="IPR005101">
    <property type="entry name" value="Cryptochr/Photolyase_FAD-bd"/>
</dbReference>
<dbReference type="PANTHER" id="PTHR11455:SF9">
    <property type="entry name" value="CRYPTOCHROME CIRCADIAN CLOCK 5 ISOFORM X1"/>
    <property type="match status" value="1"/>
</dbReference>
<evidence type="ECO:0000256" key="3">
    <source>
        <dbReference type="ARBA" id="ARBA00022630"/>
    </source>
</evidence>
<evidence type="ECO:0000256" key="4">
    <source>
        <dbReference type="ARBA" id="ARBA00022827"/>
    </source>
</evidence>
<dbReference type="GO" id="GO:0009416">
    <property type="term" value="P:response to light stimulus"/>
    <property type="evidence" value="ECO:0007669"/>
    <property type="project" value="TreeGrafter"/>
</dbReference>
<keyword evidence="10" id="KW-0456">Lyase</keyword>
<dbReference type="Pfam" id="PF03441">
    <property type="entry name" value="FAD_binding_7"/>
    <property type="match status" value="1"/>
</dbReference>
<dbReference type="GO" id="GO:0003677">
    <property type="term" value="F:DNA binding"/>
    <property type="evidence" value="ECO:0007669"/>
    <property type="project" value="TreeGrafter"/>
</dbReference>
<dbReference type="Gene3D" id="1.10.579.10">
    <property type="entry name" value="DNA Cyclobutane Dipyrimidine Photolyase, subunit A, domain 3"/>
    <property type="match status" value="1"/>
</dbReference>
<dbReference type="Proteomes" id="UP000242133">
    <property type="component" value="Unassembled WGS sequence"/>
</dbReference>
<evidence type="ECO:0000256" key="2">
    <source>
        <dbReference type="ARBA" id="ARBA00005862"/>
    </source>
</evidence>
<evidence type="ECO:0000256" key="5">
    <source>
        <dbReference type="ARBA" id="ARBA00022991"/>
    </source>
</evidence>
<dbReference type="Gene3D" id="3.40.50.620">
    <property type="entry name" value="HUPs"/>
    <property type="match status" value="1"/>
</dbReference>
<dbReference type="PRINTS" id="PR00147">
    <property type="entry name" value="DNAPHOTLYASE"/>
</dbReference>
<feature type="binding site" evidence="6">
    <location>
        <position position="271"/>
    </location>
    <ligand>
        <name>FAD</name>
        <dbReference type="ChEBI" id="CHEBI:57692"/>
    </ligand>
</feature>
<dbReference type="RefSeq" id="WP_106592163.1">
    <property type="nucleotide sequence ID" value="NZ_PYGI01000015.1"/>
</dbReference>
<comment type="similarity">
    <text evidence="2">Belongs to the DNA photolyase class-1 family.</text>
</comment>
<dbReference type="Pfam" id="PF00875">
    <property type="entry name" value="DNA_photolyase"/>
    <property type="match status" value="1"/>
</dbReference>
<dbReference type="AlphaFoldDB" id="A0A2P8ETS4"/>
<feature type="domain" description="Photolyase/cryptochrome alpha/beta" evidence="9">
    <location>
        <begin position="1"/>
        <end position="133"/>
    </location>
</feature>
<dbReference type="SUPFAM" id="SSF48173">
    <property type="entry name" value="Cryptochrome/photolyase FAD-binding domain"/>
    <property type="match status" value="1"/>
</dbReference>
<dbReference type="InterPro" id="IPR002081">
    <property type="entry name" value="Cryptochrome/DNA_photolyase_1"/>
</dbReference>
<dbReference type="InterPro" id="IPR006050">
    <property type="entry name" value="DNA_photolyase_N"/>
</dbReference>